<keyword evidence="1" id="KW-0472">Membrane</keyword>
<keyword evidence="1" id="KW-0812">Transmembrane</keyword>
<feature type="transmembrane region" description="Helical" evidence="1">
    <location>
        <begin position="7"/>
        <end position="29"/>
    </location>
</feature>
<keyword evidence="1" id="KW-1133">Transmembrane helix</keyword>
<organism evidence="2 3">
    <name type="scientific">Microbulbifer echini</name>
    <dbReference type="NCBI Taxonomy" id="1529067"/>
    <lineage>
        <taxon>Bacteria</taxon>
        <taxon>Pseudomonadati</taxon>
        <taxon>Pseudomonadota</taxon>
        <taxon>Gammaproteobacteria</taxon>
        <taxon>Cellvibrionales</taxon>
        <taxon>Microbulbiferaceae</taxon>
        <taxon>Microbulbifer</taxon>
    </lineage>
</organism>
<name>A0ABV4NNB4_9GAMM</name>
<dbReference type="Proteomes" id="UP001569414">
    <property type="component" value="Unassembled WGS sequence"/>
</dbReference>
<accession>A0ABV4NNB4</accession>
<comment type="caution">
    <text evidence="2">The sequence shown here is derived from an EMBL/GenBank/DDBJ whole genome shotgun (WGS) entry which is preliminary data.</text>
</comment>
<proteinExistence type="predicted"/>
<dbReference type="RefSeq" id="WP_371843372.1">
    <property type="nucleotide sequence ID" value="NZ_JBGMEL010000007.1"/>
</dbReference>
<reference evidence="2 3" key="1">
    <citation type="submission" date="2024-08" db="EMBL/GenBank/DDBJ databases">
        <authorList>
            <person name="Ishaq N."/>
        </authorList>
    </citation>
    <scope>NUCLEOTIDE SEQUENCE [LARGE SCALE GENOMIC DNA]</scope>
    <source>
        <strain evidence="2 3">JCM 30400</strain>
    </source>
</reference>
<gene>
    <name evidence="2" type="ORF">ACCI51_09350</name>
</gene>
<evidence type="ECO:0000313" key="2">
    <source>
        <dbReference type="EMBL" id="MFA0790750.1"/>
    </source>
</evidence>
<evidence type="ECO:0000313" key="3">
    <source>
        <dbReference type="Proteomes" id="UP001569414"/>
    </source>
</evidence>
<evidence type="ECO:0000256" key="1">
    <source>
        <dbReference type="SAM" id="Phobius"/>
    </source>
</evidence>
<keyword evidence="3" id="KW-1185">Reference proteome</keyword>
<protein>
    <submittedName>
        <fullName evidence="2">Uncharacterized protein</fullName>
    </submittedName>
</protein>
<sequence>MQAALRIVVSLAFQPIAVLTLAFPALFIVTDAGDQMIGVVTYWAAVQALELAGGVEGEVQYFTIG</sequence>
<dbReference type="EMBL" id="JBGMEL010000007">
    <property type="protein sequence ID" value="MFA0790750.1"/>
    <property type="molecule type" value="Genomic_DNA"/>
</dbReference>